<keyword evidence="3" id="KW-0472">Membrane</keyword>
<dbReference type="AlphaFoldDB" id="A0A7S7LA47"/>
<dbReference type="Pfam" id="PF01547">
    <property type="entry name" value="SBP_bac_1"/>
    <property type="match status" value="1"/>
</dbReference>
<dbReference type="InterPro" id="IPR050490">
    <property type="entry name" value="Bact_solute-bd_prot1"/>
</dbReference>
<keyword evidence="1" id="KW-1003">Cell membrane</keyword>
<evidence type="ECO:0000313" key="8">
    <source>
        <dbReference type="Proteomes" id="UP000180175"/>
    </source>
</evidence>
<dbReference type="EMBL" id="CP063356">
    <property type="protein sequence ID" value="QOY37136.1"/>
    <property type="molecule type" value="Genomic_DNA"/>
</dbReference>
<evidence type="ECO:0000313" key="7">
    <source>
        <dbReference type="EMBL" id="QOY37136.1"/>
    </source>
</evidence>
<reference evidence="7 8" key="2">
    <citation type="journal article" date="2019" name="Int. J. Syst. Evol. Microbiol.">
        <title>Anaerobacillus isosaccharinicus sp. nov., an alkaliphilic bacterium which degrades isosaccharinic acid.</title>
        <authorList>
            <person name="Bassil N.M."/>
            <person name="Lloyd J.R."/>
        </authorList>
    </citation>
    <scope>NUCLEOTIDE SEQUENCE [LARGE SCALE GENOMIC DNA]</scope>
    <source>
        <strain evidence="7 8">NB2006</strain>
    </source>
</reference>
<dbReference type="PROSITE" id="PS51257">
    <property type="entry name" value="PROKAR_LIPOPROTEIN"/>
    <property type="match status" value="1"/>
</dbReference>
<dbReference type="SUPFAM" id="SSF53850">
    <property type="entry name" value="Periplasmic binding protein-like II"/>
    <property type="match status" value="1"/>
</dbReference>
<accession>A0A7S7LA47</accession>
<reference evidence="7 8" key="1">
    <citation type="journal article" date="2017" name="Genome Announc.">
        <title>Draft Genome Sequences of Four Alkaliphilic Bacteria Belonging to the Anaerobacillus Genus.</title>
        <authorList>
            <person name="Bassil N.M."/>
            <person name="Lloyd J.R."/>
        </authorList>
    </citation>
    <scope>NUCLEOTIDE SEQUENCE [LARGE SCALE GENOMIC DNA]</scope>
    <source>
        <strain evidence="7 8">NB2006</strain>
    </source>
</reference>
<dbReference type="RefSeq" id="WP_182080421.1">
    <property type="nucleotide sequence ID" value="NZ_CP063356.2"/>
</dbReference>
<dbReference type="Proteomes" id="UP000180175">
    <property type="component" value="Chromosome"/>
</dbReference>
<dbReference type="PANTHER" id="PTHR43649:SF33">
    <property type="entry name" value="POLYGALACTURONAN_RHAMNOGALACTURONAN-BINDING PROTEIN YTCQ"/>
    <property type="match status" value="1"/>
</dbReference>
<protein>
    <submittedName>
        <fullName evidence="7">Extracellular solute-binding protein</fullName>
    </submittedName>
</protein>
<keyword evidence="8" id="KW-1185">Reference proteome</keyword>
<dbReference type="PANTHER" id="PTHR43649">
    <property type="entry name" value="ARABINOSE-BINDING PROTEIN-RELATED"/>
    <property type="match status" value="1"/>
</dbReference>
<evidence type="ECO:0000256" key="6">
    <source>
        <dbReference type="SAM" id="SignalP"/>
    </source>
</evidence>
<keyword evidence="5" id="KW-0449">Lipoprotein</keyword>
<evidence type="ECO:0000256" key="2">
    <source>
        <dbReference type="ARBA" id="ARBA00022729"/>
    </source>
</evidence>
<feature type="signal peptide" evidence="6">
    <location>
        <begin position="1"/>
        <end position="26"/>
    </location>
</feature>
<evidence type="ECO:0000256" key="5">
    <source>
        <dbReference type="ARBA" id="ARBA00023288"/>
    </source>
</evidence>
<dbReference type="KEGG" id="aia:AWH56_005700"/>
<dbReference type="InterPro" id="IPR006059">
    <property type="entry name" value="SBP"/>
</dbReference>
<evidence type="ECO:0000256" key="4">
    <source>
        <dbReference type="ARBA" id="ARBA00023139"/>
    </source>
</evidence>
<evidence type="ECO:0000256" key="3">
    <source>
        <dbReference type="ARBA" id="ARBA00023136"/>
    </source>
</evidence>
<evidence type="ECO:0000256" key="1">
    <source>
        <dbReference type="ARBA" id="ARBA00022475"/>
    </source>
</evidence>
<dbReference type="CDD" id="cd13580">
    <property type="entry name" value="PBP2_AlgQ_like_1"/>
    <property type="match status" value="1"/>
</dbReference>
<feature type="chain" id="PRO_5039607015" evidence="6">
    <location>
        <begin position="27"/>
        <end position="510"/>
    </location>
</feature>
<proteinExistence type="predicted"/>
<gene>
    <name evidence="7" type="ORF">AWH56_005700</name>
</gene>
<keyword evidence="2 6" id="KW-0732">Signal</keyword>
<organism evidence="7 8">
    <name type="scientific">Anaerobacillus isosaccharinicus</name>
    <dbReference type="NCBI Taxonomy" id="1532552"/>
    <lineage>
        <taxon>Bacteria</taxon>
        <taxon>Bacillati</taxon>
        <taxon>Bacillota</taxon>
        <taxon>Bacilli</taxon>
        <taxon>Bacillales</taxon>
        <taxon>Bacillaceae</taxon>
        <taxon>Anaerobacillus</taxon>
    </lineage>
</organism>
<dbReference type="Gene3D" id="3.40.190.10">
    <property type="entry name" value="Periplasmic binding protein-like II"/>
    <property type="match status" value="2"/>
</dbReference>
<keyword evidence="4" id="KW-0564">Palmitate</keyword>
<name>A0A7S7LA47_9BACI</name>
<sequence>MVKNSSSLKSLFLLLSLVAIMMFAVACSSEKSAVDDDKKEDPKVETPKQEVVVPEEPIDIEIVVNNYGRNFPSGMSENENPYLDFIQENTNLNITVQVPPAEGYMERLNVLMAGRDLPDMIYSPDANWFVNFVNQKALTPLSSIIEEHGQNLLKYIPEQAWQAVTIDGEIYAVPHILQEAGTELIYVRQDWLNDLGLDKPVTLDEYVEVLKAFKENYNNMGYIMTDHLGRISPMLGAFGVQRNQWVERDGKLVFSSTLPEMKEALAFLADLYEQGLFDREFPSNNLAAVNEKIANDRIGLYSAAWWDTRGPILTNKQNNEKAEWVSLDYPVGPNGHSGVEGRPLVRGYNAIPVTSDNAVAVVKMLDFLVSDGFRDIFLGFEGEVWEIKDGVASTDFEKHNEHLYRQMYNTVEPLDMETTKIRLDSLGLEFNLFDNVSKIAENVMVSEFVGPPTPSVGLYGAQLRAVEDEIFANIISGRRSIDEFDKFVERWYKEGGQQWTDEVNEWYKNR</sequence>